<accession>A0ACC1CLJ7</accession>
<keyword evidence="2" id="KW-1185">Reference proteome</keyword>
<comment type="caution">
    <text evidence="1">The sequence shown here is derived from an EMBL/GenBank/DDBJ whole genome shotgun (WGS) entry which is preliminary data.</text>
</comment>
<organism evidence="1 2">
    <name type="scientific">Dendrolimus kikuchii</name>
    <dbReference type="NCBI Taxonomy" id="765133"/>
    <lineage>
        <taxon>Eukaryota</taxon>
        <taxon>Metazoa</taxon>
        <taxon>Ecdysozoa</taxon>
        <taxon>Arthropoda</taxon>
        <taxon>Hexapoda</taxon>
        <taxon>Insecta</taxon>
        <taxon>Pterygota</taxon>
        <taxon>Neoptera</taxon>
        <taxon>Endopterygota</taxon>
        <taxon>Lepidoptera</taxon>
        <taxon>Glossata</taxon>
        <taxon>Ditrysia</taxon>
        <taxon>Bombycoidea</taxon>
        <taxon>Lasiocampidae</taxon>
        <taxon>Dendrolimus</taxon>
    </lineage>
</organism>
<dbReference type="EMBL" id="CM034407">
    <property type="protein sequence ID" value="KAJ0172474.1"/>
    <property type="molecule type" value="Genomic_DNA"/>
</dbReference>
<sequence length="4064" mass="458691">MAGGQQLRLLLWKDYLIRKRKWITLAGVVWATGIMFSLYVVRMNVDNEDLPSCQFAARALPSAGVINFLQSFICNVNNECSPMDQFEEIPAYGKSKLTQIMRKASPFMNDTVLEVASSMPNALKLLATMSDIVDEPTFVEFSKNGLKVEDLFKNPTKVRKYLVTHLKIKKDVAKSVMEADISFQGIFKGNLNRCNPQSISTVLKIKNEDHLNNFTKNLCALPNKDLQKMFMDLVMEIDFSKYIKMFGDMYYKLSGDNRLLQVGDLMTAIVRFTNLQHFLSLELRNIFTEEESDFSYINLSLVSKLMDLFKPTFGDTESYRSVRSLTDTAVISLQYMDRILAKPPKNETDEDTNIDENTGMPDGLKRISEILSNVATVFESTMDKNSTIDPFNVLTQIMSFILNFLPERQKHDVLFYSTLLAKLMESAQKIITINMHIENITYNVTLRNPEGVKILKDLPPFVVGKAFDALSDAERTQILTSKINNPGQVFCDANKLASFFVVSKTEADSLKLKLCNDAWKNFIVDLIQSFGIYKVRFDINMMASLLIQETIGTDTSDQLYTIEQDFEILKNFSFSLISMDAEKKPELDWYKVLRLEENSELMKVMKKKARLGNQMLITVHGGLAKEIIRQNPILAYKLAPVLIHMTTLVKALNHQLDSTPIDIALRVKEMYGDIIVTLLMTGLDEYKTYRSLSTPGYDIFCNGVDTTESYLNIPPNVDKEKLVATLCNATIAIEKGLRNDSIVAKAIQEIKNKTDTSGESVDWIILINSIKNVYIKLDQDYPYVFNYASYGMNEDKKKKVDDFFTELKDFWFGIKNLQRGLHLSLKLGFRFLDLLDRGIFNIANPIWLKIKYAFSVATGPLNVLHDVVNLVTALLLNSTYSSDLPPTTVNAVSTIIPNIPQLIIDSVNVLIADNTELEPIIFLMNADPAWPCSGISISEFINLTPKSKDAVTAIETLLCMDEDVQMEWVAYLDFKKGRIPKIHNWNSTQYEPEVFLKLSAVFDYLISDAKAIQEATEYIMNDKSTDEHVGMLTATKYAANMLNVTNDNAVMRKFFTNVDTVLNAINTSSVNDVSTVQTWQNYLSCSNGTIIDDDCRDMGRAAWKYSLKTFSVILENIAKDLMTYFTEINEPNANLLQIFGFTRNTGLYMLYDRTADFLTVLINSYWDYNFMSRIRRASFSSFWDCNGVMDALNPPPGSPITEVDINKVRPFICPSFLYWISFPIGDNTLIDIVTKPQHLLFRRNIQDASSNFEQAYINSMELLRYMDDVAKQNKTIIKLEDLELNTLRQKLEQGVNSLVNYKIDKINSNYILFNDLNKKTIASQTYLTQIVALVNKLHEALDQLDINNLGISNDEEIAKLVDELRLIKELYKRRVVDIISIHFDLFTDVLWNNDGSYGFLEAMDSMCEEVNNTTASKVILAAEERTKLQICTKQYKILYNPVIGVLNEDYNDAKKSLDNLVEVLLTEDDGEVTDVFAFLNQRKEIIYSLKKSVKYSSDLGLAIYLKYLQSNVKGYGVLLTFLSGDDWWSAVKDLYNGPYAQNFLGFCEQIFAMAQDLLNNFDRIHLVRLLRDISINNTDSFCMNNITLSDYIPDATGKISELKRQICNTDKVELFREIPPLLIASQGYENSLKMSKVIDYEALKSDISKTETRLELIKAGPEDPNRPPWVTDDNINKFKDAVIDLLSKEKITKMVFLVLTNGVDAGTLFLNNSQCTLCSQLTTWFKQLNLQLFKKQEYDNLLCHMDIMTLEDIYYTLKNDFHWDMAIQELISTRNYTKLELNKSINEFLELVKLHLLEDIAANTTKVAECLARNVTKNAFGNATLVFTILSHTMRLVRAELPHLSEIISVRNIPYFKQLSTELVHNLNVMRPLLSYLKPKNDLTKELMKEIRDKDVVSDILNSEINLRVIRNTPIEPSEEYIQLYNINWSDTCDEYNCSTILEAIENNLNYTLIDKDLPPLQTEEFWRFTFISEILRHIEVLISHTGRLFGVASHMDIARAMDRKLDALIDMAITILMDENMDSILYSLQGIVNELHPLLKGTDLEHDLVALGSGLTMLHEFKGYLLEEDLKIEVSSMFPDPDRVETALANLGIKNTNFWSIAAPRIHAGYIMFRPILTSKEQNFHISNYVCKMEYMSKIIAPGNLDVVTNDDVYAAVIEQFCGLDEEVGVQIIPVLMQNFNFSLVIDKVTSTLLQKLYSASDLTEGEGVEVMEQFPKMAALLPAVQDSIGGIMETLGNDPLFEALKDFSNVGNLLYGSNFMSSAGKMLCGKPFNINVNRFLRSIIQNKDMDTKPNQAQLDGLPTEFCRSLYTQIVGLEGGKIVWSIVKPLLMGKILYTPTNPTIDKIIEKANFTFSKISRVTGLLHSFAAAFPSVDKLTDHQEGIAVLQRVMTSPKFEELRSMLIGDHIDVPDMDVDGIFGQFGDLKGIGNLLTKASDLLRCINLDRFHPQPDEFELAHEAAKLLQVNEFTAGLIFLNTKKKNNALTNVEYKIRMDIENVPTTKRLMSYMWTPGPESNFIENLRYFRGFVQIQDMVDKAIIELSHNSSRRVKRETEMEDVDWAVYTQEEPYPCYKKDYFQNSLYESQALIVAFFFALVFTVTSVVRFIVADKESGNTMLMSVMGVDLKYHTLSWFIASFIEVTVTMVCVTLMLHFGLVLPRTDPTLLFVLLFIFGISVLSFCYMMSKIFTSASFAAICTVIAYMVSFMPFVLILSLEAVINSSMKMIICLSMSSSLCYALLYIARYEAVGVGAQWGDIWLSPIEGEDMNIISAAAMLVVDAAIYLCIGWLIDRYFGIKTIQSNINNCTTNDEKAGVSIVNVTKIYGEGTRRAKLALDNVSMELHKGQITTLLGHNGAGKTTLTNILTGMLRPTKGHVTIRSERGFGTQLGVCPQRDVLFEYMSAREHVALYAQIKSGKSADEVRDEVDRMLEVLSLGAICDEPVVRLSGGTRRRLCVALAFVAKPRLVSLDEPTSGVDPAARRDIWSMIVKLKEDRTVLLTTHHLDEAELLSDQIIIMHKGQIHTTGSPIEIKRSLGNGYKLTVIYPNQKEQMSDEPWTQGWVDDDCSLEEKTKQVLAVTRDVVKNANLADVNGLEVELTLPFFDANGVNNDFLKLCTTLEAAQNTLGFKSYSLDCSSLEQVFFDICHQTDIPQNTIELEDSPSKSASTSSIRTDRGPLVPAEGPVRGSAFDQFAALMRARYLHHIRNKWLVFLLLILPSLFVAVAMGFSMLRPPADNEISLRLDDQLYNGSTEYLVSQPSVYNDSIDISPVFASDVMYSLQHGKQTKDWTDEDTPTCKCTETHQQCDIGRNLTESRPEMMILPNVNTLNTWITNSFDNYIEKRYGGYTSALKNNITNLIAWYNNKGHHALPAFINSLNNAILRTVADVQTANITTYTHPMKISKEQISKDTVYQHVADAGVSALVVIAYGLISAGSAIYLVSARRRQEKRLQMLCGVSPTLYWGTALTWDMMIMVINMVITAAVMLAFGFPVFVAKNNLPAICVLFILYGFACGTLIHLTEKLFNDPSMANMILFCSNCFFGLAGITVLLILDIISESDATDNARWILHKIFLLSPQFVLGDGLLEIAKNTVQSEVLAYFGMDTYRDPFNTDLLLLHYSYLVVVGIVLFFVNLAAEYGYFQLLYSKFQLVRISSRVGELEPMEVTAERARVRASRHDNHEPLRVNTLGNINRGFVLSECKKNSIQRVAYAANDVVQCVGISKVYPALGGQRIAVRDLTLGIPPGQCTALLGQNGAGKSTTFAMLTGEIRPTSGQIYLSDKEVDSTELCRGLISYCPQTDSIDPLITVRETLDLYCRLRGIADKNDVIRRTLDMFDLMKYAEVRSGALSGGNKRKLCTAIAFMARTPLVLLDEPTSGMDPASRACVSRGVRVSCHGGRAVLLSTHALDDARRLAARVALVRGGDLVALASLDDCLNRFGGGYIVQCRVCRSARDAWRRVRALAPHASLRVLHQHTIHFLMPNYATVDKKDVTTRLSDIFRLMAELQSTCDIEDYTVNQSSLEQMFLSFTDKAEMDMEPVEIEPLPSPEAITRVTEDVDSITAL</sequence>
<gene>
    <name evidence="1" type="ORF">K1T71_011613</name>
</gene>
<name>A0ACC1CLJ7_9NEOP</name>
<protein>
    <submittedName>
        <fullName evidence="1">Uncharacterized protein</fullName>
    </submittedName>
</protein>
<evidence type="ECO:0000313" key="1">
    <source>
        <dbReference type="EMBL" id="KAJ0172474.1"/>
    </source>
</evidence>
<reference evidence="1 2" key="1">
    <citation type="journal article" date="2021" name="Front. Genet.">
        <title>Chromosome-Level Genome Assembly Reveals Significant Gene Expansion in the Toll and IMD Signaling Pathways of Dendrolimus kikuchii.</title>
        <authorList>
            <person name="Zhou J."/>
            <person name="Wu P."/>
            <person name="Xiong Z."/>
            <person name="Liu N."/>
            <person name="Zhao N."/>
            <person name="Ji M."/>
            <person name="Qiu Y."/>
            <person name="Yang B."/>
        </authorList>
    </citation>
    <scope>NUCLEOTIDE SEQUENCE [LARGE SCALE GENOMIC DNA]</scope>
    <source>
        <strain evidence="1">Ann1</strain>
    </source>
</reference>
<proteinExistence type="predicted"/>
<evidence type="ECO:0000313" key="2">
    <source>
        <dbReference type="Proteomes" id="UP000824533"/>
    </source>
</evidence>
<dbReference type="Proteomes" id="UP000824533">
    <property type="component" value="Linkage Group LG21"/>
</dbReference>